<reference evidence="1 2" key="1">
    <citation type="submission" date="2020-02" db="EMBL/GenBank/DDBJ databases">
        <authorList>
            <person name="Ferguson B K."/>
        </authorList>
    </citation>
    <scope>NUCLEOTIDE SEQUENCE [LARGE SCALE GENOMIC DNA]</scope>
</reference>
<sequence>MCRTWKMHEPRIRDDETREQKCANLSEHEKYPHILQGTQIASSKETKKKKKKNCSGRKCMDICWSSCWRAEEHPPLVSLIRLLRC</sequence>
<name>A0A6H5G8S9_9HEMI</name>
<protein>
    <submittedName>
        <fullName evidence="1">Uncharacterized protein</fullName>
    </submittedName>
</protein>
<evidence type="ECO:0000313" key="2">
    <source>
        <dbReference type="Proteomes" id="UP000479000"/>
    </source>
</evidence>
<dbReference type="AlphaFoldDB" id="A0A6H5G8S9"/>
<evidence type="ECO:0000313" key="1">
    <source>
        <dbReference type="EMBL" id="CAA9998609.1"/>
    </source>
</evidence>
<dbReference type="EMBL" id="CADCXU010007264">
    <property type="protein sequence ID" value="CAA9998609.1"/>
    <property type="molecule type" value="Genomic_DNA"/>
</dbReference>
<accession>A0A6H5G8S9</accession>
<keyword evidence="2" id="KW-1185">Reference proteome</keyword>
<organism evidence="1 2">
    <name type="scientific">Nesidiocoris tenuis</name>
    <dbReference type="NCBI Taxonomy" id="355587"/>
    <lineage>
        <taxon>Eukaryota</taxon>
        <taxon>Metazoa</taxon>
        <taxon>Ecdysozoa</taxon>
        <taxon>Arthropoda</taxon>
        <taxon>Hexapoda</taxon>
        <taxon>Insecta</taxon>
        <taxon>Pterygota</taxon>
        <taxon>Neoptera</taxon>
        <taxon>Paraneoptera</taxon>
        <taxon>Hemiptera</taxon>
        <taxon>Heteroptera</taxon>
        <taxon>Panheteroptera</taxon>
        <taxon>Cimicomorpha</taxon>
        <taxon>Miridae</taxon>
        <taxon>Dicyphina</taxon>
        <taxon>Nesidiocoris</taxon>
    </lineage>
</organism>
<gene>
    <name evidence="1" type="ORF">NTEN_LOCUS4892</name>
</gene>
<proteinExistence type="predicted"/>
<dbReference type="Proteomes" id="UP000479000">
    <property type="component" value="Unassembled WGS sequence"/>
</dbReference>